<sequence length="289" mass="30782">RWRRGLSRRLGCGTVAAGAAVQGGDGDICFGWFAGDGPVRSGRICCRWPIQWQGLRPAGATGDRCCRGSFGGAGGVAAVVEVRVCLGVWLGFSSWTTACGPGCREVGDVLVLDRLRDSGVGEQTWPLGRHGCRWLSERGCIGGVRATGFITCPVLGLADGGGDCGRRFLLACSVAVLLLLSCCSGRMLDPQGSDGGGCPWSCPSWRHHFGVPLRHWPYHLSSVDCTCGGLRRLKAVLLCLFVVCFVVVGVVCPCPAPLYLALGVCVVVWWWRVFVSVFSDIAVLVAFYI</sequence>
<name>A0A8R7U113_TRIUA</name>
<organism evidence="2 3">
    <name type="scientific">Triticum urartu</name>
    <name type="common">Red wild einkorn</name>
    <name type="synonym">Crithodium urartu</name>
    <dbReference type="NCBI Taxonomy" id="4572"/>
    <lineage>
        <taxon>Eukaryota</taxon>
        <taxon>Viridiplantae</taxon>
        <taxon>Streptophyta</taxon>
        <taxon>Embryophyta</taxon>
        <taxon>Tracheophyta</taxon>
        <taxon>Spermatophyta</taxon>
        <taxon>Magnoliopsida</taxon>
        <taxon>Liliopsida</taxon>
        <taxon>Poales</taxon>
        <taxon>Poaceae</taxon>
        <taxon>BOP clade</taxon>
        <taxon>Pooideae</taxon>
        <taxon>Triticodae</taxon>
        <taxon>Triticeae</taxon>
        <taxon>Triticinae</taxon>
        <taxon>Triticum</taxon>
    </lineage>
</organism>
<accession>A0A8R7U113</accession>
<evidence type="ECO:0000313" key="3">
    <source>
        <dbReference type="Proteomes" id="UP000015106"/>
    </source>
</evidence>
<dbReference type="Proteomes" id="UP000015106">
    <property type="component" value="Chromosome 3"/>
</dbReference>
<reference evidence="2" key="3">
    <citation type="submission" date="2022-06" db="UniProtKB">
        <authorList>
            <consortium name="EnsemblPlants"/>
        </authorList>
    </citation>
    <scope>IDENTIFICATION</scope>
</reference>
<reference evidence="2" key="2">
    <citation type="submission" date="2018-03" db="EMBL/GenBank/DDBJ databases">
        <title>The Triticum urartu genome reveals the dynamic nature of wheat genome evolution.</title>
        <authorList>
            <person name="Ling H."/>
            <person name="Ma B."/>
            <person name="Shi X."/>
            <person name="Liu H."/>
            <person name="Dong L."/>
            <person name="Sun H."/>
            <person name="Cao Y."/>
            <person name="Gao Q."/>
            <person name="Zheng S."/>
            <person name="Li Y."/>
            <person name="Yu Y."/>
            <person name="Du H."/>
            <person name="Qi M."/>
            <person name="Li Y."/>
            <person name="Yu H."/>
            <person name="Cui Y."/>
            <person name="Wang N."/>
            <person name="Chen C."/>
            <person name="Wu H."/>
            <person name="Zhao Y."/>
            <person name="Zhang J."/>
            <person name="Li Y."/>
            <person name="Zhou W."/>
            <person name="Zhang B."/>
            <person name="Hu W."/>
            <person name="Eijk M."/>
            <person name="Tang J."/>
            <person name="Witsenboer H."/>
            <person name="Zhao S."/>
            <person name="Li Z."/>
            <person name="Zhang A."/>
            <person name="Wang D."/>
            <person name="Liang C."/>
        </authorList>
    </citation>
    <scope>NUCLEOTIDE SEQUENCE [LARGE SCALE GENOMIC DNA]</scope>
    <source>
        <strain evidence="2">cv. G1812</strain>
    </source>
</reference>
<keyword evidence="3" id="KW-1185">Reference proteome</keyword>
<protein>
    <submittedName>
        <fullName evidence="2">Uncharacterized protein</fullName>
    </submittedName>
</protein>
<reference evidence="3" key="1">
    <citation type="journal article" date="2013" name="Nature">
        <title>Draft genome of the wheat A-genome progenitor Triticum urartu.</title>
        <authorList>
            <person name="Ling H.Q."/>
            <person name="Zhao S."/>
            <person name="Liu D."/>
            <person name="Wang J."/>
            <person name="Sun H."/>
            <person name="Zhang C."/>
            <person name="Fan H."/>
            <person name="Li D."/>
            <person name="Dong L."/>
            <person name="Tao Y."/>
            <person name="Gao C."/>
            <person name="Wu H."/>
            <person name="Li Y."/>
            <person name="Cui Y."/>
            <person name="Guo X."/>
            <person name="Zheng S."/>
            <person name="Wang B."/>
            <person name="Yu K."/>
            <person name="Liang Q."/>
            <person name="Yang W."/>
            <person name="Lou X."/>
            <person name="Chen J."/>
            <person name="Feng M."/>
            <person name="Jian J."/>
            <person name="Zhang X."/>
            <person name="Luo G."/>
            <person name="Jiang Y."/>
            <person name="Liu J."/>
            <person name="Wang Z."/>
            <person name="Sha Y."/>
            <person name="Zhang B."/>
            <person name="Wu H."/>
            <person name="Tang D."/>
            <person name="Shen Q."/>
            <person name="Xue P."/>
            <person name="Zou S."/>
            <person name="Wang X."/>
            <person name="Liu X."/>
            <person name="Wang F."/>
            <person name="Yang Y."/>
            <person name="An X."/>
            <person name="Dong Z."/>
            <person name="Zhang K."/>
            <person name="Zhang X."/>
            <person name="Luo M.C."/>
            <person name="Dvorak J."/>
            <person name="Tong Y."/>
            <person name="Wang J."/>
            <person name="Yang H."/>
            <person name="Li Z."/>
            <person name="Wang D."/>
            <person name="Zhang A."/>
            <person name="Wang J."/>
        </authorList>
    </citation>
    <scope>NUCLEOTIDE SEQUENCE</scope>
    <source>
        <strain evidence="3">cv. G1812</strain>
    </source>
</reference>
<proteinExistence type="predicted"/>
<feature type="transmembrane region" description="Helical" evidence="1">
    <location>
        <begin position="236"/>
        <end position="262"/>
    </location>
</feature>
<keyword evidence="1" id="KW-1133">Transmembrane helix</keyword>
<dbReference type="Gramene" id="TuG1812G0300005350.01.T01">
    <property type="protein sequence ID" value="TuG1812G0300005350.01.T01"/>
    <property type="gene ID" value="TuG1812G0300005350.01"/>
</dbReference>
<feature type="transmembrane region" description="Helical" evidence="1">
    <location>
        <begin position="268"/>
        <end position="288"/>
    </location>
</feature>
<dbReference type="EnsemblPlants" id="TuG1812G0300005350.01.T01">
    <property type="protein sequence ID" value="TuG1812G0300005350.01.T01"/>
    <property type="gene ID" value="TuG1812G0300005350.01"/>
</dbReference>
<evidence type="ECO:0000313" key="2">
    <source>
        <dbReference type="EnsemblPlants" id="TuG1812G0300005350.01.T01"/>
    </source>
</evidence>
<evidence type="ECO:0000256" key="1">
    <source>
        <dbReference type="SAM" id="Phobius"/>
    </source>
</evidence>
<dbReference type="AlphaFoldDB" id="A0A8R7U113"/>
<keyword evidence="1" id="KW-0812">Transmembrane</keyword>
<keyword evidence="1" id="KW-0472">Membrane</keyword>